<organism evidence="7 8">
    <name type="scientific">Didymella pomorum</name>
    <dbReference type="NCBI Taxonomy" id="749634"/>
    <lineage>
        <taxon>Eukaryota</taxon>
        <taxon>Fungi</taxon>
        <taxon>Dikarya</taxon>
        <taxon>Ascomycota</taxon>
        <taxon>Pezizomycotina</taxon>
        <taxon>Dothideomycetes</taxon>
        <taxon>Pleosporomycetidae</taxon>
        <taxon>Pleosporales</taxon>
        <taxon>Pleosporineae</taxon>
        <taxon>Didymellaceae</taxon>
        <taxon>Didymella</taxon>
    </lineage>
</organism>
<protein>
    <recommendedName>
        <fullName evidence="6">Xylanolytic transcriptional activator regulatory domain-containing protein</fullName>
    </recommendedName>
</protein>
<reference evidence="7" key="1">
    <citation type="submission" date="2022-10" db="EMBL/GenBank/DDBJ databases">
        <title>Tapping the CABI collections for fungal endophytes: first genome assemblies for Collariella, Neodidymelliopsis, Ascochyta clinopodiicola, Didymella pomorum, Didymosphaeria variabile, Neocosmospora piperis and Neocucurbitaria cava.</title>
        <authorList>
            <person name="Hill R."/>
        </authorList>
    </citation>
    <scope>NUCLEOTIDE SEQUENCE</scope>
    <source>
        <strain evidence="7">IMI 355091</strain>
    </source>
</reference>
<dbReference type="InterPro" id="IPR007219">
    <property type="entry name" value="XnlR_reg_dom"/>
</dbReference>
<dbReference type="InterPro" id="IPR036396">
    <property type="entry name" value="Cyt_P450_sf"/>
</dbReference>
<dbReference type="Pfam" id="PF04082">
    <property type="entry name" value="Fungal_trans"/>
    <property type="match status" value="1"/>
</dbReference>
<dbReference type="SUPFAM" id="SSF48264">
    <property type="entry name" value="Cytochrome P450"/>
    <property type="match status" value="1"/>
</dbReference>
<dbReference type="EMBL" id="JAPEVA010000011">
    <property type="protein sequence ID" value="KAJ4409567.1"/>
    <property type="molecule type" value="Genomic_DNA"/>
</dbReference>
<feature type="region of interest" description="Disordered" evidence="5">
    <location>
        <begin position="283"/>
        <end position="321"/>
    </location>
</feature>
<dbReference type="GO" id="GO:0020037">
    <property type="term" value="F:heme binding"/>
    <property type="evidence" value="ECO:0007669"/>
    <property type="project" value="InterPro"/>
</dbReference>
<evidence type="ECO:0000256" key="3">
    <source>
        <dbReference type="ARBA" id="ARBA00023242"/>
    </source>
</evidence>
<accession>A0A9W8ZKB3</accession>
<evidence type="ECO:0000256" key="4">
    <source>
        <dbReference type="PIRSR" id="PIRSR602401-1"/>
    </source>
</evidence>
<dbReference type="PANTHER" id="PTHR47654">
    <property type="entry name" value="ZN(II)2CYS6 TRANSCRIPTION FACTOR (EUROFUNG)-RELATED"/>
    <property type="match status" value="1"/>
</dbReference>
<dbReference type="GO" id="GO:0004497">
    <property type="term" value="F:monooxygenase activity"/>
    <property type="evidence" value="ECO:0007669"/>
    <property type="project" value="InterPro"/>
</dbReference>
<evidence type="ECO:0000256" key="2">
    <source>
        <dbReference type="ARBA" id="ARBA00023004"/>
    </source>
</evidence>
<dbReference type="InterPro" id="IPR001128">
    <property type="entry name" value="Cyt_P450"/>
</dbReference>
<keyword evidence="1 4" id="KW-0479">Metal-binding</keyword>
<dbReference type="GO" id="GO:0006351">
    <property type="term" value="P:DNA-templated transcription"/>
    <property type="evidence" value="ECO:0007669"/>
    <property type="project" value="InterPro"/>
</dbReference>
<dbReference type="Pfam" id="PF00067">
    <property type="entry name" value="p450"/>
    <property type="match status" value="1"/>
</dbReference>
<dbReference type="OrthoDB" id="424974at2759"/>
<proteinExistence type="predicted"/>
<evidence type="ECO:0000313" key="8">
    <source>
        <dbReference type="Proteomes" id="UP001140510"/>
    </source>
</evidence>
<sequence length="1109" mass="123541">MSYLCLVVEDVADAAATVQDPADRYRGRLFDDERGEANVSAEAGSSGEPDLLDEDVMRDEETRATGFVGRASEVQWLRKLHGASASEPSEGGPWVPPGDDDVAVNDHLAALRERQDGHTTPPLMPASKASFYLDDEAFEMDMRVDPFEIPPYDVAERLLSAYMSSAHNSFQILTKQTFVDRFHHWLLSFYYLTIGHVNRSWILIGNAMRSGFALGMHLRNEDGHTGAVRKELNSRIWWAHYALERLVSALTGRPSIAMGHLCSVPLPLPLSSDNIVESTIQANFGGDKGKRPLMPQRSPGSSQAMDFSTSQSLNYDNPGSGPANSGSFLRSMVNLGEITHAALALYAADTVRESWESVQRSIAQENEALDVWATELPEGLNFFHKSNVIDHKYRREQNTLDIMYHSTKILITRPCLCRLDRRISHQTANSNTFNQRAALLCVESAKSIATLLPDPVASNLVLLYQAGPWWQMVHVIMQALVVLLLEMVLESKYSPNDRQNVIPSMKKLLQWLRIMRVNNGMASRAYSLSLGLMKKVAPIVKLDSRDLIDEDETMTLPAEPSRAPSVPASTHTPYPDVLNPVDDSQAANVSFAPPMAKQPLQQQEGPQYANGILSSAQHGPASVQNHSFHATQNTEQFHLPPSFTEHGLDSELSAYNSLLNTSSGYEQAIFPGCSPAASESIVKYSALCGLINPRQAHIVVRIAPDELSFTNPDALRDIYGHGIKGTQGRIPPKAFARYPEDVYISIPAFSERALTEQEPVFLKYADQLVSVLQKSSKDGQNGTIDMVKMFNFTTFDTMADMTFGEPLHMLENTEYTPWVNMIFGYVKAATCVGILKTYYPRIFGLIALVLGKQIQWARTSHMQHTIDRVTKRLEQGRQSEGVDLWTYVLGQKEKGKAGLSRGSMDANASLFMVAGTETTATTLSGLLYMLMREPEAMTKLTTEIRESFVATSDISMERLARLLYLNACVKEAMRIYPSVPVGLPHLTPAEGSTVCGQFVTPGTVVSAPHLIMYTSVDNFADPLRFTPERWLGDERFVHDKRAAVNPFSIGTRDCLGKNMAMHEMRLILAKVLWSFDVRLCDEKSDWLDQKMFITWEKMPLMVKLKPTTR</sequence>
<feature type="region of interest" description="Disordered" evidence="5">
    <location>
        <begin position="551"/>
        <end position="573"/>
    </location>
</feature>
<dbReference type="InterPro" id="IPR002401">
    <property type="entry name" value="Cyt_P450_E_grp-I"/>
</dbReference>
<keyword evidence="8" id="KW-1185">Reference proteome</keyword>
<keyword evidence="2 4" id="KW-0408">Iron</keyword>
<dbReference type="CDD" id="cd11058">
    <property type="entry name" value="CYP60B-like"/>
    <property type="match status" value="1"/>
</dbReference>
<name>A0A9W8ZKB3_9PLEO</name>
<dbReference type="PROSITE" id="PS00086">
    <property type="entry name" value="CYTOCHROME_P450"/>
    <property type="match status" value="1"/>
</dbReference>
<comment type="cofactor">
    <cofactor evidence="4">
        <name>heme</name>
        <dbReference type="ChEBI" id="CHEBI:30413"/>
    </cofactor>
</comment>
<dbReference type="GO" id="GO:0003677">
    <property type="term" value="F:DNA binding"/>
    <property type="evidence" value="ECO:0007669"/>
    <property type="project" value="InterPro"/>
</dbReference>
<feature type="domain" description="Xylanolytic transcriptional activator regulatory" evidence="6">
    <location>
        <begin position="200"/>
        <end position="273"/>
    </location>
</feature>
<dbReference type="GO" id="GO:0005506">
    <property type="term" value="F:iron ion binding"/>
    <property type="evidence" value="ECO:0007669"/>
    <property type="project" value="InterPro"/>
</dbReference>
<dbReference type="PRINTS" id="PR00385">
    <property type="entry name" value="P450"/>
</dbReference>
<feature type="binding site" description="axial binding residue" evidence="4">
    <location>
        <position position="1054"/>
    </location>
    <ligand>
        <name>heme</name>
        <dbReference type="ChEBI" id="CHEBI:30413"/>
    </ligand>
    <ligandPart>
        <name>Fe</name>
        <dbReference type="ChEBI" id="CHEBI:18248"/>
    </ligandPart>
</feature>
<gene>
    <name evidence="7" type="ORF">N0V91_002488</name>
</gene>
<keyword evidence="3" id="KW-0539">Nucleus</keyword>
<dbReference type="GO" id="GO:0008270">
    <property type="term" value="F:zinc ion binding"/>
    <property type="evidence" value="ECO:0007669"/>
    <property type="project" value="InterPro"/>
</dbReference>
<keyword evidence="4" id="KW-0349">Heme</keyword>
<evidence type="ECO:0000256" key="1">
    <source>
        <dbReference type="ARBA" id="ARBA00022723"/>
    </source>
</evidence>
<dbReference type="PANTHER" id="PTHR47654:SF5">
    <property type="entry name" value="TRANSCRIPTION FACTOR DOMAIN-CONTAINING PROTEIN"/>
    <property type="match status" value="1"/>
</dbReference>
<feature type="region of interest" description="Disordered" evidence="5">
    <location>
        <begin position="31"/>
        <end position="52"/>
    </location>
</feature>
<dbReference type="Gene3D" id="1.10.630.10">
    <property type="entry name" value="Cytochrome P450"/>
    <property type="match status" value="1"/>
</dbReference>
<evidence type="ECO:0000259" key="6">
    <source>
        <dbReference type="SMART" id="SM00906"/>
    </source>
</evidence>
<dbReference type="GO" id="GO:0016705">
    <property type="term" value="F:oxidoreductase activity, acting on paired donors, with incorporation or reduction of molecular oxygen"/>
    <property type="evidence" value="ECO:0007669"/>
    <property type="project" value="InterPro"/>
</dbReference>
<dbReference type="InterPro" id="IPR017972">
    <property type="entry name" value="Cyt_P450_CS"/>
</dbReference>
<dbReference type="CDD" id="cd12148">
    <property type="entry name" value="fungal_TF_MHR"/>
    <property type="match status" value="1"/>
</dbReference>
<dbReference type="SMART" id="SM00906">
    <property type="entry name" value="Fungal_trans"/>
    <property type="match status" value="1"/>
</dbReference>
<dbReference type="InterPro" id="IPR053230">
    <property type="entry name" value="Trans_reg_galc"/>
</dbReference>
<evidence type="ECO:0000256" key="5">
    <source>
        <dbReference type="SAM" id="MobiDB-lite"/>
    </source>
</evidence>
<dbReference type="AlphaFoldDB" id="A0A9W8ZKB3"/>
<comment type="caution">
    <text evidence="7">The sequence shown here is derived from an EMBL/GenBank/DDBJ whole genome shotgun (WGS) entry which is preliminary data.</text>
</comment>
<feature type="compositionally biased region" description="Polar residues" evidence="5">
    <location>
        <begin position="298"/>
        <end position="321"/>
    </location>
</feature>
<evidence type="ECO:0000313" key="7">
    <source>
        <dbReference type="EMBL" id="KAJ4409567.1"/>
    </source>
</evidence>
<dbReference type="Proteomes" id="UP001140510">
    <property type="component" value="Unassembled WGS sequence"/>
</dbReference>
<dbReference type="PRINTS" id="PR00463">
    <property type="entry name" value="EP450I"/>
</dbReference>